<comment type="caution">
    <text evidence="1">Lacks conserved residue(s) required for the propagation of feature annotation.</text>
</comment>
<organism evidence="3 4">
    <name type="scientific">Candidatus Magnetoglobus multicellularis str. Araruama</name>
    <dbReference type="NCBI Taxonomy" id="890399"/>
    <lineage>
        <taxon>Bacteria</taxon>
        <taxon>Pseudomonadati</taxon>
        <taxon>Thermodesulfobacteriota</taxon>
        <taxon>Desulfobacteria</taxon>
        <taxon>Desulfobacterales</taxon>
        <taxon>Desulfobacteraceae</taxon>
        <taxon>Candidatus Magnetoglobus</taxon>
    </lineage>
</organism>
<dbReference type="AlphaFoldDB" id="A0A1V1PF58"/>
<comment type="caution">
    <text evidence="3">The sequence shown here is derived from an EMBL/GenBank/DDBJ whole genome shotgun (WGS) entry which is preliminary data.</text>
</comment>
<protein>
    <submittedName>
        <fullName evidence="3">Two-component system, OmpR family, response regulator</fullName>
    </submittedName>
</protein>
<dbReference type="PROSITE" id="PS50110">
    <property type="entry name" value="RESPONSE_REGULATORY"/>
    <property type="match status" value="1"/>
</dbReference>
<dbReference type="EMBL" id="ATBP01000064">
    <property type="protein sequence ID" value="ETR73393.1"/>
    <property type="molecule type" value="Genomic_DNA"/>
</dbReference>
<feature type="domain" description="Response regulatory" evidence="2">
    <location>
        <begin position="26"/>
        <end position="138"/>
    </location>
</feature>
<dbReference type="Pfam" id="PF00072">
    <property type="entry name" value="Response_reg"/>
    <property type="match status" value="1"/>
</dbReference>
<dbReference type="Proteomes" id="UP000189670">
    <property type="component" value="Unassembled WGS sequence"/>
</dbReference>
<gene>
    <name evidence="3" type="ORF">OMM_00993</name>
</gene>
<proteinExistence type="predicted"/>
<dbReference type="GO" id="GO:0000160">
    <property type="term" value="P:phosphorelay signal transduction system"/>
    <property type="evidence" value="ECO:0007669"/>
    <property type="project" value="InterPro"/>
</dbReference>
<evidence type="ECO:0000313" key="3">
    <source>
        <dbReference type="EMBL" id="ETR73393.1"/>
    </source>
</evidence>
<reference evidence="4" key="1">
    <citation type="submission" date="2012-11" db="EMBL/GenBank/DDBJ databases">
        <authorList>
            <person name="Lucero-Rivera Y.E."/>
            <person name="Tovar-Ramirez D."/>
        </authorList>
    </citation>
    <scope>NUCLEOTIDE SEQUENCE [LARGE SCALE GENOMIC DNA]</scope>
    <source>
        <strain evidence="4">Araruama</strain>
    </source>
</reference>
<accession>A0A1V1PF58</accession>
<sequence length="182" mass="20637">MSGIHIALSRESNGLKTKRVDVMRTRILVVESSKLLTDLLKQYETTQEWQIYRAYTLKEIRQCLGRTVIDVILLNLVELKQNGIVILKKVRKLNVPVLLINSGNQLSLSVEGMKMGAFDDILMPFNIDTLIEKILESSKAKIKVKSKFPLMERFQNVLIAATFAEAGEAEIAKTYLTDNKVK</sequence>
<evidence type="ECO:0000313" key="4">
    <source>
        <dbReference type="Proteomes" id="UP000189670"/>
    </source>
</evidence>
<dbReference type="InterPro" id="IPR011006">
    <property type="entry name" value="CheY-like_superfamily"/>
</dbReference>
<evidence type="ECO:0000259" key="2">
    <source>
        <dbReference type="PROSITE" id="PS50110"/>
    </source>
</evidence>
<evidence type="ECO:0000256" key="1">
    <source>
        <dbReference type="PROSITE-ProRule" id="PRU00169"/>
    </source>
</evidence>
<dbReference type="SUPFAM" id="SSF52172">
    <property type="entry name" value="CheY-like"/>
    <property type="match status" value="1"/>
</dbReference>
<dbReference type="Gene3D" id="3.40.50.2300">
    <property type="match status" value="1"/>
</dbReference>
<dbReference type="InterPro" id="IPR001789">
    <property type="entry name" value="Sig_transdc_resp-reg_receiver"/>
</dbReference>
<dbReference type="SMART" id="SM00448">
    <property type="entry name" value="REC"/>
    <property type="match status" value="1"/>
</dbReference>
<name>A0A1V1PF58_9BACT</name>